<dbReference type="Pfam" id="PF01243">
    <property type="entry name" value="PNPOx_N"/>
    <property type="match status" value="1"/>
</dbReference>
<protein>
    <submittedName>
        <fullName evidence="2">Pyridoxamine 5'-phosphate oxidase</fullName>
        <ecNumber evidence="2">1.4.3.5</ecNumber>
    </submittedName>
</protein>
<dbReference type="EC" id="1.4.3.5" evidence="2"/>
<dbReference type="InterPro" id="IPR012349">
    <property type="entry name" value="Split_barrel_FMN-bd"/>
</dbReference>
<evidence type="ECO:0000313" key="2">
    <source>
        <dbReference type="EMBL" id="EGF12667.1"/>
    </source>
</evidence>
<dbReference type="AlphaFoldDB" id="F2BXY6"/>
<dbReference type="Proteomes" id="UP000003503">
    <property type="component" value="Unassembled WGS sequence"/>
</dbReference>
<dbReference type="EMBL" id="AFBB01000023">
    <property type="protein sequence ID" value="EGF12667.1"/>
    <property type="molecule type" value="Genomic_DNA"/>
</dbReference>
<dbReference type="PANTHER" id="PTHR40660:SF1">
    <property type="entry name" value="5'-PHOSPHATE OXIDASE PUTATIVE DOMAIN-CONTAINING PROTEIN-RELATED"/>
    <property type="match status" value="1"/>
</dbReference>
<reference evidence="2 3" key="1">
    <citation type="submission" date="2011-02" db="EMBL/GenBank/DDBJ databases">
        <authorList>
            <person name="Muzny D."/>
            <person name="Qin X."/>
            <person name="Deng J."/>
            <person name="Jiang H."/>
            <person name="Liu Y."/>
            <person name="Qu J."/>
            <person name="Song X.-Z."/>
            <person name="Zhang L."/>
            <person name="Thornton R."/>
            <person name="Coyle M."/>
            <person name="Francisco L."/>
            <person name="Jackson L."/>
            <person name="Javaid M."/>
            <person name="Korchina V."/>
            <person name="Kovar C."/>
            <person name="Mata R."/>
            <person name="Mathew T."/>
            <person name="Ngo R."/>
            <person name="Nguyen L."/>
            <person name="Nguyen N."/>
            <person name="Okwuonu G."/>
            <person name="Ongeri F."/>
            <person name="Pham C."/>
            <person name="Simmons D."/>
            <person name="Wilczek-Boney K."/>
            <person name="Hale W."/>
            <person name="Jakkamsetti A."/>
            <person name="Pham P."/>
            <person name="Ruth R."/>
            <person name="San Lucas F."/>
            <person name="Warren J."/>
            <person name="Zhang J."/>
            <person name="Zhao Z."/>
            <person name="Zhou C."/>
            <person name="Zhu D."/>
            <person name="Lee S."/>
            <person name="Bess C."/>
            <person name="Blankenburg K."/>
            <person name="Forbes L."/>
            <person name="Fu Q."/>
            <person name="Gubbala S."/>
            <person name="Hirani K."/>
            <person name="Jayaseelan J.C."/>
            <person name="Lara F."/>
            <person name="Munidasa M."/>
            <person name="Palculict T."/>
            <person name="Patil S."/>
            <person name="Pu L.-L."/>
            <person name="Saada N."/>
            <person name="Tang L."/>
            <person name="Weissenberger G."/>
            <person name="Zhu Y."/>
            <person name="Hemphill L."/>
            <person name="Shang Y."/>
            <person name="Youmans B."/>
            <person name="Ayvaz T."/>
            <person name="Ross M."/>
            <person name="Santibanez J."/>
            <person name="Aqrawi P."/>
            <person name="Gross S."/>
            <person name="Joshi V."/>
            <person name="Fowler G."/>
            <person name="Nazareth L."/>
            <person name="Reid J."/>
            <person name="Worley K."/>
            <person name="Petrosino J."/>
            <person name="Highlander S."/>
            <person name="Gibbs R."/>
        </authorList>
    </citation>
    <scope>NUCLEOTIDE SEQUENCE [LARGE SCALE GENOMIC DNA]</scope>
    <source>
        <strain evidence="2 3">DSM 19965</strain>
    </source>
</reference>
<dbReference type="SUPFAM" id="SSF50475">
    <property type="entry name" value="FMN-binding split barrel"/>
    <property type="match status" value="1"/>
</dbReference>
<gene>
    <name evidence="2" type="primary">pdxH</name>
    <name evidence="2" type="ORF">HMPREF9083_1050</name>
</gene>
<evidence type="ECO:0000259" key="1">
    <source>
        <dbReference type="Pfam" id="PF01243"/>
    </source>
</evidence>
<dbReference type="Gene3D" id="2.30.110.10">
    <property type="entry name" value="Electron Transport, Fmn-binding Protein, Chain A"/>
    <property type="match status" value="1"/>
</dbReference>
<keyword evidence="2" id="KW-0560">Oxidoreductase</keyword>
<dbReference type="GO" id="GO:0004733">
    <property type="term" value="F:pyridoxamine phosphate oxidase activity"/>
    <property type="evidence" value="ECO:0007669"/>
    <property type="project" value="UniProtKB-EC"/>
</dbReference>
<organism evidence="2 3">
    <name type="scientific">Dialister micraerophilus DSM 19965</name>
    <dbReference type="NCBI Taxonomy" id="888062"/>
    <lineage>
        <taxon>Bacteria</taxon>
        <taxon>Bacillati</taxon>
        <taxon>Bacillota</taxon>
        <taxon>Negativicutes</taxon>
        <taxon>Veillonellales</taxon>
        <taxon>Veillonellaceae</taxon>
        <taxon>Dialister</taxon>
    </lineage>
</organism>
<proteinExistence type="predicted"/>
<keyword evidence="3" id="KW-1185">Reference proteome</keyword>
<dbReference type="PANTHER" id="PTHR40660">
    <property type="entry name" value="5'-PHOSPHATE OXIDASE PUTATIVE DOMAIN-CONTAINING PROTEIN-RELATED"/>
    <property type="match status" value="1"/>
</dbReference>
<comment type="caution">
    <text evidence="2">The sequence shown here is derived from an EMBL/GenBank/DDBJ whole genome shotgun (WGS) entry which is preliminary data.</text>
</comment>
<accession>F2BXY6</accession>
<name>F2BXY6_9FIRM</name>
<evidence type="ECO:0000313" key="3">
    <source>
        <dbReference type="Proteomes" id="UP000003503"/>
    </source>
</evidence>
<dbReference type="STRING" id="888062.HMPREF9083_1050"/>
<dbReference type="HOGENOM" id="CLU_118461_2_1_9"/>
<dbReference type="InterPro" id="IPR011576">
    <property type="entry name" value="Pyridox_Oxase_N"/>
</dbReference>
<sequence length="145" mass="16292">MINININLYTSEVINMKLTEEMKELVKTELAYIATADNEGNPNVGPKRTMRVLDDTHLIFCENTDGKHHANIKANGKISVTFIQREKNFGFRFDGIAKSYTDEEHMELAKEKAGVRPKAAAVIIEIKTIYTMASGPKAGKLYVEE</sequence>
<dbReference type="eggNOG" id="COG3576">
    <property type="taxonomic scope" value="Bacteria"/>
</dbReference>
<feature type="domain" description="Pyridoxamine 5'-phosphate oxidase N-terminal" evidence="1">
    <location>
        <begin position="18"/>
        <end position="129"/>
    </location>
</feature>